<dbReference type="EMBL" id="CP016023">
    <property type="protein sequence ID" value="ANJ74865.1"/>
    <property type="molecule type" value="Genomic_DNA"/>
</dbReference>
<dbReference type="AlphaFoldDB" id="A0A192A316"/>
<dbReference type="OrthoDB" id="8874570at2"/>
<feature type="domain" description="HTH luxR-type" evidence="7">
    <location>
        <begin position="132"/>
        <end position="197"/>
    </location>
</feature>
<evidence type="ECO:0000256" key="6">
    <source>
        <dbReference type="PROSITE-ProRule" id="PRU00169"/>
    </source>
</evidence>
<evidence type="ECO:0000256" key="3">
    <source>
        <dbReference type="ARBA" id="ARBA00023015"/>
    </source>
</evidence>
<protein>
    <submittedName>
        <fullName evidence="9">Bacterial regulatory, luxR family protein</fullName>
    </submittedName>
    <submittedName>
        <fullName evidence="10">DNA-binding response regulator</fullName>
    </submittedName>
    <submittedName>
        <fullName evidence="11">Response regulator transcription factor</fullName>
    </submittedName>
</protein>
<dbReference type="PRINTS" id="PR00038">
    <property type="entry name" value="HTHLUXR"/>
</dbReference>
<reference evidence="9 12" key="1">
    <citation type="submission" date="2015-09" db="EMBL/GenBank/DDBJ databases">
        <authorList>
            <person name="Xu Y."/>
            <person name="Nagy A."/>
            <person name="Liu N.T."/>
            <person name="Nou X."/>
        </authorList>
    </citation>
    <scope>NUCLEOTIDE SEQUENCE [LARGE SCALE GENOMIC DNA]</scope>
    <source>
        <strain evidence="9 12">FC1138</strain>
    </source>
</reference>
<keyword evidence="4 10" id="KW-0238">DNA-binding</keyword>
<evidence type="ECO:0000259" key="8">
    <source>
        <dbReference type="PROSITE" id="PS50110"/>
    </source>
</evidence>
<feature type="domain" description="Response regulatory" evidence="8">
    <location>
        <begin position="7"/>
        <end position="124"/>
    </location>
</feature>
<dbReference type="Gene3D" id="3.40.50.2300">
    <property type="match status" value="1"/>
</dbReference>
<dbReference type="InterPro" id="IPR039420">
    <property type="entry name" value="WalR-like"/>
</dbReference>
<dbReference type="GO" id="GO:0032993">
    <property type="term" value="C:protein-DNA complex"/>
    <property type="evidence" value="ECO:0007669"/>
    <property type="project" value="TreeGrafter"/>
</dbReference>
<dbReference type="EMBL" id="CP012606">
    <property type="protein sequence ID" value="ANH75129.1"/>
    <property type="molecule type" value="Genomic_DNA"/>
</dbReference>
<evidence type="ECO:0000313" key="10">
    <source>
        <dbReference type="EMBL" id="ANJ74865.1"/>
    </source>
</evidence>
<dbReference type="PROSITE" id="PS50110">
    <property type="entry name" value="RESPONSE_REGULATORY"/>
    <property type="match status" value="1"/>
</dbReference>
<dbReference type="EMBL" id="JABBZM010000018">
    <property type="protein sequence ID" value="NMV40080.1"/>
    <property type="molecule type" value="Genomic_DNA"/>
</dbReference>
<dbReference type="InterPro" id="IPR016032">
    <property type="entry name" value="Sig_transdc_resp-reg_C-effctor"/>
</dbReference>
<dbReference type="Pfam" id="PF00072">
    <property type="entry name" value="Response_reg"/>
    <property type="match status" value="1"/>
</dbReference>
<keyword evidence="2" id="KW-0902">Two-component regulatory system</keyword>
<dbReference type="STRING" id="190721.ACS15_4265"/>
<name>A0A192A316_9RALS</name>
<dbReference type="CDD" id="cd06170">
    <property type="entry name" value="LuxR_C_like"/>
    <property type="match status" value="1"/>
</dbReference>
<dbReference type="InterPro" id="IPR000792">
    <property type="entry name" value="Tscrpt_reg_LuxR_C"/>
</dbReference>
<dbReference type="SMART" id="SM00421">
    <property type="entry name" value="HTH_LUXR"/>
    <property type="match status" value="1"/>
</dbReference>
<dbReference type="KEGG" id="rin:ACS15_4265"/>
<proteinExistence type="predicted"/>
<dbReference type="GeneID" id="61528340"/>
<dbReference type="Pfam" id="PF00196">
    <property type="entry name" value="GerE"/>
    <property type="match status" value="1"/>
</dbReference>
<evidence type="ECO:0000313" key="9">
    <source>
        <dbReference type="EMBL" id="ANH75129.1"/>
    </source>
</evidence>
<dbReference type="SUPFAM" id="SSF52172">
    <property type="entry name" value="CheY-like"/>
    <property type="match status" value="1"/>
</dbReference>
<dbReference type="PATRIC" id="fig|190721.6.peg.4213"/>
<dbReference type="CDD" id="cd17574">
    <property type="entry name" value="REC_OmpR"/>
    <property type="match status" value="1"/>
</dbReference>
<keyword evidence="3" id="KW-0805">Transcription regulation</keyword>
<dbReference type="InterPro" id="IPR001789">
    <property type="entry name" value="Sig_transdc_resp-reg_receiver"/>
</dbReference>
<evidence type="ECO:0000313" key="12">
    <source>
        <dbReference type="Proteomes" id="UP000077927"/>
    </source>
</evidence>
<dbReference type="PROSITE" id="PS50043">
    <property type="entry name" value="HTH_LUXR_2"/>
    <property type="match status" value="1"/>
</dbReference>
<evidence type="ECO:0000256" key="1">
    <source>
        <dbReference type="ARBA" id="ARBA00022553"/>
    </source>
</evidence>
<dbReference type="Proteomes" id="UP000078572">
    <property type="component" value="Chromosome 2"/>
</dbReference>
<reference evidence="13" key="3">
    <citation type="submission" date="2016-06" db="EMBL/GenBank/DDBJ databases">
        <authorList>
            <person name="Xu Y."/>
            <person name="Nagy A."/>
            <person name="Yan X."/>
            <person name="Kim S.W."/>
            <person name="Haley B."/>
            <person name="Liu N.T."/>
            <person name="Nou X."/>
        </authorList>
    </citation>
    <scope>NUCLEOTIDE SEQUENCE [LARGE SCALE GENOMIC DNA]</scope>
    <source>
        <strain evidence="13">ATCC 49129</strain>
    </source>
</reference>
<dbReference type="PANTHER" id="PTHR48111">
    <property type="entry name" value="REGULATOR OF RPOS"/>
    <property type="match status" value="1"/>
</dbReference>
<reference evidence="11 14" key="4">
    <citation type="submission" date="2020-04" db="EMBL/GenBank/DDBJ databases">
        <title>Ralstonia insidiosa genome sequencing and assembly.</title>
        <authorList>
            <person name="Martins R.C.R."/>
            <person name="Perdigao-Neto L.V."/>
            <person name="Levin A.S.S."/>
            <person name="Costa S.F."/>
        </authorList>
    </citation>
    <scope>NUCLEOTIDE SEQUENCE [LARGE SCALE GENOMIC DNA]</scope>
    <source>
        <strain evidence="11 14">5047</strain>
    </source>
</reference>
<dbReference type="InterPro" id="IPR036388">
    <property type="entry name" value="WH-like_DNA-bd_sf"/>
</dbReference>
<accession>A0A192A316</accession>
<dbReference type="Proteomes" id="UP000077927">
    <property type="component" value="Chromosome 2"/>
</dbReference>
<sequence length="201" mass="21930">MNATAPKILCIEDDVETAELISEELVEHGYAVTVAHDGESGLAALLREEPDLVLCDVSMPGMTGFELLEQVGTLAPRYAEIPFVFLTAMAQRESELRGRRLGADDYVTKPVDFEILISIVQTRLAKRVRPRAALPPVHLSEREVEVLAWSARGKTSGEIATILGLSKRTVDFHIDNARQKLGVATRIEAVVKASSAGIIKL</sequence>
<evidence type="ECO:0000256" key="5">
    <source>
        <dbReference type="ARBA" id="ARBA00023163"/>
    </source>
</evidence>
<reference evidence="10" key="2">
    <citation type="submission" date="2016-06" db="EMBL/GenBank/DDBJ databases">
        <authorList>
            <person name="Kjaerup R.B."/>
            <person name="Dalgaard T.S."/>
            <person name="Juul-Madsen H.R."/>
        </authorList>
    </citation>
    <scope>NUCLEOTIDE SEQUENCE [LARGE SCALE GENOMIC DNA]</scope>
    <source>
        <strain evidence="10">ATCC 49129</strain>
    </source>
</reference>
<keyword evidence="13" id="KW-1185">Reference proteome</keyword>
<dbReference type="SUPFAM" id="SSF46894">
    <property type="entry name" value="C-terminal effector domain of the bipartite response regulators"/>
    <property type="match status" value="1"/>
</dbReference>
<dbReference type="GO" id="GO:0006355">
    <property type="term" value="P:regulation of DNA-templated transcription"/>
    <property type="evidence" value="ECO:0007669"/>
    <property type="project" value="InterPro"/>
</dbReference>
<evidence type="ECO:0000256" key="2">
    <source>
        <dbReference type="ARBA" id="ARBA00023012"/>
    </source>
</evidence>
<dbReference type="PANTHER" id="PTHR48111:SF1">
    <property type="entry name" value="TWO-COMPONENT RESPONSE REGULATOR ORR33"/>
    <property type="match status" value="1"/>
</dbReference>
<organism evidence="10 13">
    <name type="scientific">Ralstonia insidiosa</name>
    <dbReference type="NCBI Taxonomy" id="190721"/>
    <lineage>
        <taxon>Bacteria</taxon>
        <taxon>Pseudomonadati</taxon>
        <taxon>Pseudomonadota</taxon>
        <taxon>Betaproteobacteria</taxon>
        <taxon>Burkholderiales</taxon>
        <taxon>Burkholderiaceae</taxon>
        <taxon>Ralstonia</taxon>
    </lineage>
</organism>
<dbReference type="RefSeq" id="WP_021192509.1">
    <property type="nucleotide sequence ID" value="NZ_CP012606.1"/>
</dbReference>
<dbReference type="Proteomes" id="UP000575469">
    <property type="component" value="Unassembled WGS sequence"/>
</dbReference>
<evidence type="ECO:0000313" key="14">
    <source>
        <dbReference type="Proteomes" id="UP000575469"/>
    </source>
</evidence>
<keyword evidence="1 6" id="KW-0597">Phosphoprotein</keyword>
<dbReference type="PROSITE" id="PS00622">
    <property type="entry name" value="HTH_LUXR_1"/>
    <property type="match status" value="1"/>
</dbReference>
<dbReference type="InterPro" id="IPR011006">
    <property type="entry name" value="CheY-like_superfamily"/>
</dbReference>
<keyword evidence="5" id="KW-0804">Transcription</keyword>
<dbReference type="GO" id="GO:0000156">
    <property type="term" value="F:phosphorelay response regulator activity"/>
    <property type="evidence" value="ECO:0007669"/>
    <property type="project" value="TreeGrafter"/>
</dbReference>
<evidence type="ECO:0000313" key="11">
    <source>
        <dbReference type="EMBL" id="NMV40080.1"/>
    </source>
</evidence>
<gene>
    <name evidence="10" type="ORF">A9Y76_20105</name>
    <name evidence="9" type="ORF">ACS15_4265</name>
    <name evidence="11" type="ORF">HGR00_19400</name>
</gene>
<evidence type="ECO:0000313" key="13">
    <source>
        <dbReference type="Proteomes" id="UP000078572"/>
    </source>
</evidence>
<evidence type="ECO:0000256" key="4">
    <source>
        <dbReference type="ARBA" id="ARBA00023125"/>
    </source>
</evidence>
<dbReference type="GO" id="GO:0005829">
    <property type="term" value="C:cytosol"/>
    <property type="evidence" value="ECO:0007669"/>
    <property type="project" value="TreeGrafter"/>
</dbReference>
<dbReference type="GO" id="GO:0000976">
    <property type="term" value="F:transcription cis-regulatory region binding"/>
    <property type="evidence" value="ECO:0007669"/>
    <property type="project" value="TreeGrafter"/>
</dbReference>
<dbReference type="SMART" id="SM00448">
    <property type="entry name" value="REC"/>
    <property type="match status" value="1"/>
</dbReference>
<dbReference type="Gene3D" id="1.10.10.10">
    <property type="entry name" value="Winged helix-like DNA-binding domain superfamily/Winged helix DNA-binding domain"/>
    <property type="match status" value="1"/>
</dbReference>
<evidence type="ECO:0000259" key="7">
    <source>
        <dbReference type="PROSITE" id="PS50043"/>
    </source>
</evidence>
<feature type="modified residue" description="4-aspartylphosphate" evidence="6">
    <location>
        <position position="56"/>
    </location>
</feature>